<keyword evidence="5 10" id="KW-0812">Transmembrane</keyword>
<keyword evidence="8 10" id="KW-0472">Membrane</keyword>
<evidence type="ECO:0000256" key="9">
    <source>
        <dbReference type="ARBA" id="ARBA00031636"/>
    </source>
</evidence>
<evidence type="ECO:0000256" key="2">
    <source>
        <dbReference type="ARBA" id="ARBA00022448"/>
    </source>
</evidence>
<dbReference type="PIRSF" id="PIRSF006603">
    <property type="entry name" value="DinF"/>
    <property type="match status" value="1"/>
</dbReference>
<keyword evidence="12" id="KW-1185">Reference proteome</keyword>
<evidence type="ECO:0000313" key="12">
    <source>
        <dbReference type="Proteomes" id="UP000007029"/>
    </source>
</evidence>
<evidence type="ECO:0000256" key="6">
    <source>
        <dbReference type="ARBA" id="ARBA00022989"/>
    </source>
</evidence>
<dbReference type="GO" id="GO:0006811">
    <property type="term" value="P:monoatomic ion transport"/>
    <property type="evidence" value="ECO:0007669"/>
    <property type="project" value="UniProtKB-KW"/>
</dbReference>
<keyword evidence="6 10" id="KW-1133">Transmembrane helix</keyword>
<dbReference type="STRING" id="375451.RD1_2060"/>
<feature type="transmembrane region" description="Helical" evidence="10">
    <location>
        <begin position="239"/>
        <end position="259"/>
    </location>
</feature>
<dbReference type="HOGENOM" id="CLU_012893_6_3_5"/>
<dbReference type="Proteomes" id="UP000007029">
    <property type="component" value="Chromosome"/>
</dbReference>
<gene>
    <name evidence="11" type="ordered locus">RD1_2060</name>
</gene>
<dbReference type="Pfam" id="PF01554">
    <property type="entry name" value="MatE"/>
    <property type="match status" value="2"/>
</dbReference>
<evidence type="ECO:0000256" key="8">
    <source>
        <dbReference type="ARBA" id="ARBA00023136"/>
    </source>
</evidence>
<keyword evidence="3" id="KW-0050">Antiport</keyword>
<reference evidence="11 12" key="1">
    <citation type="journal article" date="2007" name="J. Bacteriol.">
        <title>The complete genome sequence of Roseobacter denitrificans reveals a mixotrophic rather than photosynthetic metabolism.</title>
        <authorList>
            <person name="Swingley W.D."/>
            <person name="Sadekar S."/>
            <person name="Mastrian S.D."/>
            <person name="Matthies H.J."/>
            <person name="Hao J."/>
            <person name="Ramos H."/>
            <person name="Acharya C.R."/>
            <person name="Conrad A.L."/>
            <person name="Taylor H.L."/>
            <person name="Dejesa L.C."/>
            <person name="Shah M.K."/>
            <person name="O'huallachain M.E."/>
            <person name="Lince M.T."/>
            <person name="Blankenship R.E."/>
            <person name="Beatty J.T."/>
            <person name="Touchman J.W."/>
        </authorList>
    </citation>
    <scope>NUCLEOTIDE SEQUENCE [LARGE SCALE GENOMIC DNA]</scope>
    <source>
        <strain evidence="12">ATCC 33942 / OCh 114</strain>
    </source>
</reference>
<dbReference type="NCBIfam" id="TIGR00797">
    <property type="entry name" value="matE"/>
    <property type="match status" value="1"/>
</dbReference>
<dbReference type="CDD" id="cd13131">
    <property type="entry name" value="MATE_NorM_like"/>
    <property type="match status" value="1"/>
</dbReference>
<evidence type="ECO:0000256" key="1">
    <source>
        <dbReference type="ARBA" id="ARBA00004429"/>
    </source>
</evidence>
<dbReference type="GO" id="GO:0042910">
    <property type="term" value="F:xenobiotic transmembrane transporter activity"/>
    <property type="evidence" value="ECO:0007669"/>
    <property type="project" value="InterPro"/>
</dbReference>
<dbReference type="InterPro" id="IPR048279">
    <property type="entry name" value="MdtK-like"/>
</dbReference>
<dbReference type="GO" id="GO:0005886">
    <property type="term" value="C:plasma membrane"/>
    <property type="evidence" value="ECO:0007669"/>
    <property type="project" value="UniProtKB-SubCell"/>
</dbReference>
<keyword evidence="7" id="KW-0406">Ion transport</keyword>
<dbReference type="InterPro" id="IPR050222">
    <property type="entry name" value="MATE_MdtK"/>
</dbReference>
<feature type="transmembrane region" description="Helical" evidence="10">
    <location>
        <begin position="91"/>
        <end position="117"/>
    </location>
</feature>
<dbReference type="EMBL" id="CP000362">
    <property type="protein sequence ID" value="ABG31662.1"/>
    <property type="molecule type" value="Genomic_DNA"/>
</dbReference>
<feature type="transmembrane region" description="Helical" evidence="10">
    <location>
        <begin position="465"/>
        <end position="482"/>
    </location>
</feature>
<dbReference type="PANTHER" id="PTHR43298:SF2">
    <property type="entry name" value="FMN_FAD EXPORTER YEEO-RELATED"/>
    <property type="match status" value="1"/>
</dbReference>
<feature type="transmembrane region" description="Helical" evidence="10">
    <location>
        <begin position="321"/>
        <end position="341"/>
    </location>
</feature>
<proteinExistence type="predicted"/>
<feature type="transmembrane region" description="Helical" evidence="10">
    <location>
        <begin position="176"/>
        <end position="194"/>
    </location>
</feature>
<name>Q168D1_ROSDO</name>
<keyword evidence="2" id="KW-0813">Transport</keyword>
<accession>Q168D1</accession>
<feature type="transmembrane region" description="Helical" evidence="10">
    <location>
        <begin position="401"/>
        <end position="427"/>
    </location>
</feature>
<feature type="transmembrane region" description="Helical" evidence="10">
    <location>
        <begin position="280"/>
        <end position="301"/>
    </location>
</feature>
<feature type="transmembrane region" description="Helical" evidence="10">
    <location>
        <begin position="58"/>
        <end position="79"/>
    </location>
</feature>
<evidence type="ECO:0000256" key="7">
    <source>
        <dbReference type="ARBA" id="ARBA00023065"/>
    </source>
</evidence>
<dbReference type="AlphaFoldDB" id="Q168D1"/>
<sequence>MISIVSAWPENVSRIQDGCVGCVANCPDPGGWPLSFGATQAYGKPMQASVTYPQHARAILSLGLPLVGGHLAQIAIGMTDTVMLGWYSVEALAAVTLGSTYFFVLFIFGSGFAWAVMPMVASFAAKGDEIGLRRCTRMALWLSLGFSFLAMPLMIWSEPILHLIGQEDSVARDASAYLEVAAYGIIPALLVMVIKSYLAALERTQVVLWVTILAAVVNAIANYALIFGNWGAPELGIRGAAIASLITQTVSLIGVVVYARLSLPEHALFQRLWRADWQMLLQVFLLGWPIGLTALAEVGLFAGSAVMMGWLGTVPLAAHGIALQLASITFMVHLGLSNVATIRAGNAHARNDPVQMGRGGKMVTFMSLGFAALTIIIFLAVPETLLSLFMQEDDPQRAGIMAIGVGLLAMAALFQLVDGAQVIALGLLRGVQDTKIPMIYAAVSYWGVGIPCSYVFGFVLGLDGIGVWLGLVVGLSVAALLLSQRFWGVTLRTLKATEGEPP</sequence>
<dbReference type="PANTHER" id="PTHR43298">
    <property type="entry name" value="MULTIDRUG RESISTANCE PROTEIN NORM-RELATED"/>
    <property type="match status" value="1"/>
</dbReference>
<evidence type="ECO:0000256" key="10">
    <source>
        <dbReference type="SAM" id="Phobius"/>
    </source>
</evidence>
<dbReference type="InterPro" id="IPR002528">
    <property type="entry name" value="MATE_fam"/>
</dbReference>
<evidence type="ECO:0000256" key="3">
    <source>
        <dbReference type="ARBA" id="ARBA00022449"/>
    </source>
</evidence>
<feature type="transmembrane region" description="Helical" evidence="10">
    <location>
        <begin position="138"/>
        <end position="156"/>
    </location>
</feature>
<feature type="transmembrane region" description="Helical" evidence="10">
    <location>
        <begin position="439"/>
        <end position="459"/>
    </location>
</feature>
<evidence type="ECO:0000256" key="4">
    <source>
        <dbReference type="ARBA" id="ARBA00022475"/>
    </source>
</evidence>
<feature type="transmembrane region" description="Helical" evidence="10">
    <location>
        <begin position="206"/>
        <end position="227"/>
    </location>
</feature>
<protein>
    <recommendedName>
        <fullName evidence="9">Multidrug-efflux transporter</fullName>
    </recommendedName>
</protein>
<dbReference type="KEGG" id="rde:RD1_2060"/>
<organism evidence="11 12">
    <name type="scientific">Roseobacter denitrificans (strain ATCC 33942 / OCh 114)</name>
    <name type="common">Erythrobacter sp. (strain OCh 114)</name>
    <name type="synonym">Roseobacter denitrificans</name>
    <dbReference type="NCBI Taxonomy" id="375451"/>
    <lineage>
        <taxon>Bacteria</taxon>
        <taxon>Pseudomonadati</taxon>
        <taxon>Pseudomonadota</taxon>
        <taxon>Alphaproteobacteria</taxon>
        <taxon>Rhodobacterales</taxon>
        <taxon>Roseobacteraceae</taxon>
        <taxon>Roseobacter</taxon>
    </lineage>
</organism>
<dbReference type="GO" id="GO:0015297">
    <property type="term" value="F:antiporter activity"/>
    <property type="evidence" value="ECO:0007669"/>
    <property type="project" value="UniProtKB-KW"/>
</dbReference>
<evidence type="ECO:0000256" key="5">
    <source>
        <dbReference type="ARBA" id="ARBA00022692"/>
    </source>
</evidence>
<comment type="subcellular location">
    <subcellularLocation>
        <location evidence="1">Cell inner membrane</location>
        <topology evidence="1">Multi-pass membrane protein</topology>
    </subcellularLocation>
</comment>
<evidence type="ECO:0000313" key="11">
    <source>
        <dbReference type="EMBL" id="ABG31662.1"/>
    </source>
</evidence>
<keyword evidence="4" id="KW-1003">Cell membrane</keyword>
<dbReference type="eggNOG" id="COG0534">
    <property type="taxonomic scope" value="Bacteria"/>
</dbReference>
<feature type="transmembrane region" description="Helical" evidence="10">
    <location>
        <begin position="362"/>
        <end position="381"/>
    </location>
</feature>